<dbReference type="AlphaFoldDB" id="A0AAD8LQ35"/>
<dbReference type="SMART" id="SM00184">
    <property type="entry name" value="RING"/>
    <property type="match status" value="1"/>
</dbReference>
<dbReference type="InterPro" id="IPR013083">
    <property type="entry name" value="Znf_RING/FYVE/PHD"/>
</dbReference>
<dbReference type="GO" id="GO:0008270">
    <property type="term" value="F:zinc ion binding"/>
    <property type="evidence" value="ECO:0007669"/>
    <property type="project" value="UniProtKB-KW"/>
</dbReference>
<evidence type="ECO:0000256" key="1">
    <source>
        <dbReference type="PROSITE-ProRule" id="PRU00175"/>
    </source>
</evidence>
<evidence type="ECO:0000259" key="2">
    <source>
        <dbReference type="PROSITE" id="PS50089"/>
    </source>
</evidence>
<keyword evidence="1" id="KW-0479">Metal-binding</keyword>
<dbReference type="Gene3D" id="3.30.40.10">
    <property type="entry name" value="Zinc/RING finger domain, C3HC4 (zinc finger)"/>
    <property type="match status" value="1"/>
</dbReference>
<keyword evidence="1" id="KW-0863">Zinc-finger</keyword>
<dbReference type="GO" id="GO:0061630">
    <property type="term" value="F:ubiquitin protein ligase activity"/>
    <property type="evidence" value="ECO:0007669"/>
    <property type="project" value="UniProtKB-EC"/>
</dbReference>
<evidence type="ECO:0000313" key="3">
    <source>
        <dbReference type="EMBL" id="KAK1443196.1"/>
    </source>
</evidence>
<name>A0AAD8LQ35_BABGI</name>
<dbReference type="InterPro" id="IPR001841">
    <property type="entry name" value="Znf_RING"/>
</dbReference>
<proteinExistence type="predicted"/>
<dbReference type="GO" id="GO:0016567">
    <property type="term" value="P:protein ubiquitination"/>
    <property type="evidence" value="ECO:0007669"/>
    <property type="project" value="TreeGrafter"/>
</dbReference>
<sequence length="306" mass="33696">MGPLKFVEKLKSLVSRDSSEDYFGDSPPQQIIMDPSANTIVQALNIRRGDSVPAVNSSECRPPGVSMGQVKPVGAAISVAKSSFSMEPIENGQFLIGFEYSASEETILSLLFQQNLKGLANGIPKFSKPMVTLPPVKLPLGSKLRYKMDVEEVKKIPELTMKSCSFIKETSFVPILLVFHCKSSEYTLFVMAGLARNDVSKSWDLIITKQRVKQGDSGYQIQEIYGINNSALNPDVRNASDENKDDDGNNRCVICLTNMKDTFILPCRHMCLCFICAKTMANQGQFCPICRCCISHIVSISNNGSA</sequence>
<comment type="caution">
    <text evidence="3">The sequence shown here is derived from an EMBL/GenBank/DDBJ whole genome shotgun (WGS) entry which is preliminary data.</text>
</comment>
<gene>
    <name evidence="3" type="ORF">BgAZ_200720</name>
</gene>
<dbReference type="EMBL" id="JAVEPI010000002">
    <property type="protein sequence ID" value="KAK1443196.1"/>
    <property type="molecule type" value="Genomic_DNA"/>
</dbReference>
<feature type="domain" description="RING-type" evidence="2">
    <location>
        <begin position="252"/>
        <end position="291"/>
    </location>
</feature>
<dbReference type="Proteomes" id="UP001230268">
    <property type="component" value="Unassembled WGS sequence"/>
</dbReference>
<dbReference type="Pfam" id="PF13920">
    <property type="entry name" value="zf-C3HC4_3"/>
    <property type="match status" value="1"/>
</dbReference>
<accession>A0AAD8LQ35</accession>
<dbReference type="PROSITE" id="PS50089">
    <property type="entry name" value="ZF_RING_2"/>
    <property type="match status" value="1"/>
</dbReference>
<dbReference type="PANTHER" id="PTHR22996">
    <property type="entry name" value="MAHOGUNIN"/>
    <property type="match status" value="1"/>
</dbReference>
<protein>
    <submittedName>
        <fullName evidence="3">E3 ubiquitin-protein ligase mgrn1/rnf157 like protein</fullName>
    </submittedName>
</protein>
<dbReference type="InterPro" id="IPR045194">
    <property type="entry name" value="MGRN1/RNF157-like"/>
</dbReference>
<dbReference type="PANTHER" id="PTHR22996:SF0">
    <property type="entry name" value="RE60872P-RELATED"/>
    <property type="match status" value="1"/>
</dbReference>
<reference evidence="3" key="1">
    <citation type="submission" date="2023-08" db="EMBL/GenBank/DDBJ databases">
        <title>Draft sequence of the Babesia gibsoni genome.</title>
        <authorList>
            <person name="Yamagishi J.Y."/>
            <person name="Xuan X.X."/>
        </authorList>
    </citation>
    <scope>NUCLEOTIDE SEQUENCE</scope>
    <source>
        <strain evidence="3">Azabu</strain>
    </source>
</reference>
<keyword evidence="1" id="KW-0862">Zinc</keyword>
<keyword evidence="4" id="KW-1185">Reference proteome</keyword>
<evidence type="ECO:0000313" key="4">
    <source>
        <dbReference type="Proteomes" id="UP001230268"/>
    </source>
</evidence>
<organism evidence="3 4">
    <name type="scientific">Babesia gibsoni</name>
    <dbReference type="NCBI Taxonomy" id="33632"/>
    <lineage>
        <taxon>Eukaryota</taxon>
        <taxon>Sar</taxon>
        <taxon>Alveolata</taxon>
        <taxon>Apicomplexa</taxon>
        <taxon>Aconoidasida</taxon>
        <taxon>Piroplasmida</taxon>
        <taxon>Babesiidae</taxon>
        <taxon>Babesia</taxon>
    </lineage>
</organism>
<dbReference type="SUPFAM" id="SSF57850">
    <property type="entry name" value="RING/U-box"/>
    <property type="match status" value="1"/>
</dbReference>